<feature type="region of interest" description="Disordered" evidence="1">
    <location>
        <begin position="1"/>
        <end position="80"/>
    </location>
</feature>
<keyword evidence="3" id="KW-1185">Reference proteome</keyword>
<reference evidence="2" key="1">
    <citation type="journal article" date="2014" name="Int. J. Syst. Evol. Microbiol.">
        <title>Complete genome sequence of Corynebacterium casei LMG S-19264T (=DSM 44701T), isolated from a smear-ripened cheese.</title>
        <authorList>
            <consortium name="US DOE Joint Genome Institute (JGI-PGF)"/>
            <person name="Walter F."/>
            <person name="Albersmeier A."/>
            <person name="Kalinowski J."/>
            <person name="Ruckert C."/>
        </authorList>
    </citation>
    <scope>NUCLEOTIDE SEQUENCE</scope>
    <source>
        <strain evidence="2">CGMCC 4.5737</strain>
    </source>
</reference>
<organism evidence="2 3">
    <name type="scientific">Longimycelium tulufanense</name>
    <dbReference type="NCBI Taxonomy" id="907463"/>
    <lineage>
        <taxon>Bacteria</taxon>
        <taxon>Bacillati</taxon>
        <taxon>Actinomycetota</taxon>
        <taxon>Actinomycetes</taxon>
        <taxon>Pseudonocardiales</taxon>
        <taxon>Pseudonocardiaceae</taxon>
        <taxon>Longimycelium</taxon>
    </lineage>
</organism>
<evidence type="ECO:0000313" key="3">
    <source>
        <dbReference type="Proteomes" id="UP000637578"/>
    </source>
</evidence>
<evidence type="ECO:0000313" key="2">
    <source>
        <dbReference type="EMBL" id="GGM81041.1"/>
    </source>
</evidence>
<comment type="caution">
    <text evidence="2">The sequence shown here is derived from an EMBL/GenBank/DDBJ whole genome shotgun (WGS) entry which is preliminary data.</text>
</comment>
<dbReference type="EMBL" id="BMMK01000050">
    <property type="protein sequence ID" value="GGM81041.1"/>
    <property type="molecule type" value="Genomic_DNA"/>
</dbReference>
<proteinExistence type="predicted"/>
<gene>
    <name evidence="2" type="ORF">GCM10012275_59610</name>
</gene>
<dbReference type="Proteomes" id="UP000637578">
    <property type="component" value="Unassembled WGS sequence"/>
</dbReference>
<feature type="region of interest" description="Disordered" evidence="1">
    <location>
        <begin position="95"/>
        <end position="125"/>
    </location>
</feature>
<dbReference type="AlphaFoldDB" id="A0A8J3CKI0"/>
<feature type="compositionally biased region" description="Low complexity" evidence="1">
    <location>
        <begin position="102"/>
        <end position="114"/>
    </location>
</feature>
<evidence type="ECO:0000256" key="1">
    <source>
        <dbReference type="SAM" id="MobiDB-lite"/>
    </source>
</evidence>
<name>A0A8J3CKI0_9PSEU</name>
<sequence>MCPHDTHITPNPPSSGKDDQADTAIEWSRPVDSAGVTVPTAPPQPRNTNTAPKRTRQRRNSRRTGHNLVVRGVRRDPPDRHKLARVVASLAADLLKDETSERASITDTDTADTAAAERKTRRRAA</sequence>
<accession>A0A8J3CKI0</accession>
<protein>
    <submittedName>
        <fullName evidence="2">Uncharacterized protein</fullName>
    </submittedName>
</protein>
<reference evidence="2" key="2">
    <citation type="submission" date="2020-09" db="EMBL/GenBank/DDBJ databases">
        <authorList>
            <person name="Sun Q."/>
            <person name="Zhou Y."/>
        </authorList>
    </citation>
    <scope>NUCLEOTIDE SEQUENCE</scope>
    <source>
        <strain evidence="2">CGMCC 4.5737</strain>
    </source>
</reference>
<feature type="compositionally biased region" description="Basic residues" evidence="1">
    <location>
        <begin position="53"/>
        <end position="65"/>
    </location>
</feature>